<organism evidence="2 3">
    <name type="scientific">Perkinsus olseni</name>
    <name type="common">Perkinsus atlanticus</name>
    <dbReference type="NCBI Taxonomy" id="32597"/>
    <lineage>
        <taxon>Eukaryota</taxon>
        <taxon>Sar</taxon>
        <taxon>Alveolata</taxon>
        <taxon>Perkinsozoa</taxon>
        <taxon>Perkinsea</taxon>
        <taxon>Perkinsida</taxon>
        <taxon>Perkinsidae</taxon>
        <taxon>Perkinsus</taxon>
    </lineage>
</organism>
<keyword evidence="1" id="KW-1133">Transmembrane helix</keyword>
<feature type="transmembrane region" description="Helical" evidence="1">
    <location>
        <begin position="161"/>
        <end position="181"/>
    </location>
</feature>
<sequence length="212" mass="23327">MSSKASSNFLEVSVAAFRVRYDEGLVTVCREAGNSCALYDDYFPMKWDKQDGGDVKIPNRAIAALESNFGSLSWKLLNLKKVPRNHEFATSMLMSNETALPSSANLRGPQSVLAEVDSSVMALRDRFTNNRDVMTAVKISAVNWPQASDLAAVSNVDTHTVSLIIGMVCFLLIFFVVYSFFNRIRVDVSSAGESPTDSANSLLNLVDVIKRE</sequence>
<keyword evidence="1" id="KW-0472">Membrane</keyword>
<name>A0A7J6P1J2_PEROL</name>
<keyword evidence="1" id="KW-0812">Transmembrane</keyword>
<evidence type="ECO:0000313" key="3">
    <source>
        <dbReference type="Proteomes" id="UP000541610"/>
    </source>
</evidence>
<proteinExistence type="predicted"/>
<dbReference type="EMBL" id="JABANP010000110">
    <property type="protein sequence ID" value="KAF4689982.1"/>
    <property type="molecule type" value="Genomic_DNA"/>
</dbReference>
<dbReference type="OrthoDB" id="10469473at2759"/>
<dbReference type="Proteomes" id="UP000541610">
    <property type="component" value="Unassembled WGS sequence"/>
</dbReference>
<comment type="caution">
    <text evidence="2">The sequence shown here is derived from an EMBL/GenBank/DDBJ whole genome shotgun (WGS) entry which is preliminary data.</text>
</comment>
<protein>
    <submittedName>
        <fullName evidence="2">Uncharacterized protein</fullName>
    </submittedName>
</protein>
<accession>A0A7J6P1J2</accession>
<dbReference type="AlphaFoldDB" id="A0A7J6P1J2"/>
<evidence type="ECO:0000256" key="1">
    <source>
        <dbReference type="SAM" id="Phobius"/>
    </source>
</evidence>
<reference evidence="2 3" key="1">
    <citation type="submission" date="2020-04" db="EMBL/GenBank/DDBJ databases">
        <title>Perkinsus olseni comparative genomics.</title>
        <authorList>
            <person name="Bogema D.R."/>
        </authorList>
    </citation>
    <scope>NUCLEOTIDE SEQUENCE [LARGE SCALE GENOMIC DNA]</scope>
    <source>
        <strain evidence="2">00978-12</strain>
    </source>
</reference>
<gene>
    <name evidence="2" type="ORF">FOZ60_000901</name>
</gene>
<evidence type="ECO:0000313" key="2">
    <source>
        <dbReference type="EMBL" id="KAF4689982.1"/>
    </source>
</evidence>